<dbReference type="Proteomes" id="UP001434337">
    <property type="component" value="Chromosome"/>
</dbReference>
<dbReference type="PANTHER" id="PTHR30146:SF153">
    <property type="entry name" value="LACTOSE OPERON REPRESSOR"/>
    <property type="match status" value="1"/>
</dbReference>
<dbReference type="PANTHER" id="PTHR30146">
    <property type="entry name" value="LACI-RELATED TRANSCRIPTIONAL REPRESSOR"/>
    <property type="match status" value="1"/>
</dbReference>
<organism evidence="5 6">
    <name type="scientific">Propioniciclava soli</name>
    <dbReference type="NCBI Taxonomy" id="2775081"/>
    <lineage>
        <taxon>Bacteria</taxon>
        <taxon>Bacillati</taxon>
        <taxon>Actinomycetota</taxon>
        <taxon>Actinomycetes</taxon>
        <taxon>Propionibacteriales</taxon>
        <taxon>Propionibacteriaceae</taxon>
        <taxon>Propioniciclava</taxon>
    </lineage>
</organism>
<proteinExistence type="predicted"/>
<dbReference type="Gene3D" id="1.10.260.40">
    <property type="entry name" value="lambda repressor-like DNA-binding domains"/>
    <property type="match status" value="1"/>
</dbReference>
<name>A0ABZ3CBG8_9ACTN</name>
<dbReference type="CDD" id="cd06267">
    <property type="entry name" value="PBP1_LacI_sugar_binding-like"/>
    <property type="match status" value="1"/>
</dbReference>
<dbReference type="Pfam" id="PF00356">
    <property type="entry name" value="LacI"/>
    <property type="match status" value="1"/>
</dbReference>
<accession>A0ABZ3CBG8</accession>
<keyword evidence="3" id="KW-0804">Transcription</keyword>
<gene>
    <name evidence="5" type="ORF">PCC79_06750</name>
</gene>
<evidence type="ECO:0000313" key="5">
    <source>
        <dbReference type="EMBL" id="WZW99883.1"/>
    </source>
</evidence>
<feature type="domain" description="HTH lacI-type" evidence="4">
    <location>
        <begin position="4"/>
        <end position="58"/>
    </location>
</feature>
<dbReference type="InterPro" id="IPR010982">
    <property type="entry name" value="Lambda_DNA-bd_dom_sf"/>
</dbReference>
<keyword evidence="2 5" id="KW-0238">DNA-binding</keyword>
<keyword evidence="6" id="KW-1185">Reference proteome</keyword>
<dbReference type="InterPro" id="IPR000843">
    <property type="entry name" value="HTH_LacI"/>
</dbReference>
<dbReference type="InterPro" id="IPR028082">
    <property type="entry name" value="Peripla_BP_I"/>
</dbReference>
<dbReference type="RefSeq" id="WP_342373366.1">
    <property type="nucleotide sequence ID" value="NZ_CP115965.1"/>
</dbReference>
<dbReference type="CDD" id="cd01392">
    <property type="entry name" value="HTH_LacI"/>
    <property type="match status" value="1"/>
</dbReference>
<evidence type="ECO:0000256" key="3">
    <source>
        <dbReference type="ARBA" id="ARBA00023163"/>
    </source>
</evidence>
<dbReference type="GO" id="GO:0003677">
    <property type="term" value="F:DNA binding"/>
    <property type="evidence" value="ECO:0007669"/>
    <property type="project" value="UniProtKB-KW"/>
</dbReference>
<sequence>MGGNLKQVAREAGVSLATASRVLSGSSYPVSAELRERVVEVAARLDYVPNAQARALITGNARTVGVLVGQVGDHYFDALVDGVRRVAAEESCLVTVVSTDRDPERELASFRQLQSHGASIIIVAGSGLDDEEYRVGLAARVASFSQTGRVVLLGRHELDAGVPAVRVEADNHGAGHALGAHLRRLGHTRVGVLSGSGVVTSTVDRVRGVADGLGRAPTVVQVPQTRDGGYAGMSQLLALDADLTAVVTTADQMAIGALAYCRDHGLAVPTDMSVAGCNDIWVARDLTPSLTTVHIPLEEMGGAALRLALAEENGGLKRQFFPVQLVVRESTGPSPDA</sequence>
<dbReference type="SUPFAM" id="SSF53822">
    <property type="entry name" value="Periplasmic binding protein-like I"/>
    <property type="match status" value="1"/>
</dbReference>
<dbReference type="SUPFAM" id="SSF47413">
    <property type="entry name" value="lambda repressor-like DNA-binding domains"/>
    <property type="match status" value="1"/>
</dbReference>
<dbReference type="Gene3D" id="3.40.50.2300">
    <property type="match status" value="2"/>
</dbReference>
<dbReference type="InterPro" id="IPR046335">
    <property type="entry name" value="LacI/GalR-like_sensor"/>
</dbReference>
<evidence type="ECO:0000256" key="1">
    <source>
        <dbReference type="ARBA" id="ARBA00023015"/>
    </source>
</evidence>
<protein>
    <submittedName>
        <fullName evidence="5">LacI family DNA-binding transcriptional regulator</fullName>
    </submittedName>
</protein>
<reference evidence="5 6" key="1">
    <citation type="journal article" date="2023" name="Environ Microbiome">
        <title>A coral-associated actinobacterium mitigates coral bleaching under heat stress.</title>
        <authorList>
            <person name="Li J."/>
            <person name="Zou Y."/>
            <person name="Li Q."/>
            <person name="Zhang J."/>
            <person name="Bourne D.G."/>
            <person name="Lyu Y."/>
            <person name="Liu C."/>
            <person name="Zhang S."/>
        </authorList>
    </citation>
    <scope>NUCLEOTIDE SEQUENCE [LARGE SCALE GENOMIC DNA]</scope>
    <source>
        <strain evidence="5 6">SCSIO 13291</strain>
    </source>
</reference>
<dbReference type="EMBL" id="CP115965">
    <property type="protein sequence ID" value="WZW99883.1"/>
    <property type="molecule type" value="Genomic_DNA"/>
</dbReference>
<dbReference type="Pfam" id="PF13377">
    <property type="entry name" value="Peripla_BP_3"/>
    <property type="match status" value="1"/>
</dbReference>
<dbReference type="SMART" id="SM00354">
    <property type="entry name" value="HTH_LACI"/>
    <property type="match status" value="1"/>
</dbReference>
<keyword evidence="1" id="KW-0805">Transcription regulation</keyword>
<evidence type="ECO:0000259" key="4">
    <source>
        <dbReference type="PROSITE" id="PS50932"/>
    </source>
</evidence>
<dbReference type="PROSITE" id="PS50932">
    <property type="entry name" value="HTH_LACI_2"/>
    <property type="match status" value="1"/>
</dbReference>
<evidence type="ECO:0000256" key="2">
    <source>
        <dbReference type="ARBA" id="ARBA00023125"/>
    </source>
</evidence>
<evidence type="ECO:0000313" key="6">
    <source>
        <dbReference type="Proteomes" id="UP001434337"/>
    </source>
</evidence>